<feature type="compositionally biased region" description="Basic and acidic residues" evidence="8">
    <location>
        <begin position="237"/>
        <end position="254"/>
    </location>
</feature>
<organism evidence="10 11">
    <name type="scientific">Arthrobacter sulfonylureivorans</name>
    <dbReference type="NCBI Taxonomy" id="2486855"/>
    <lineage>
        <taxon>Bacteria</taxon>
        <taxon>Bacillati</taxon>
        <taxon>Actinomycetota</taxon>
        <taxon>Actinomycetes</taxon>
        <taxon>Micrococcales</taxon>
        <taxon>Micrococcaceae</taxon>
        <taxon>Arthrobacter</taxon>
    </lineage>
</organism>
<keyword evidence="7 9" id="KW-0472">Membrane</keyword>
<accession>A0ABY3W6F4</accession>
<evidence type="ECO:0000256" key="5">
    <source>
        <dbReference type="ARBA" id="ARBA00022692"/>
    </source>
</evidence>
<feature type="transmembrane region" description="Helical" evidence="9">
    <location>
        <begin position="55"/>
        <end position="78"/>
    </location>
</feature>
<feature type="region of interest" description="Disordered" evidence="8">
    <location>
        <begin position="230"/>
        <end position="270"/>
    </location>
</feature>
<evidence type="ECO:0000256" key="2">
    <source>
        <dbReference type="ARBA" id="ARBA00010735"/>
    </source>
</evidence>
<keyword evidence="3" id="KW-0813">Transport</keyword>
<evidence type="ECO:0000256" key="9">
    <source>
        <dbReference type="SAM" id="Phobius"/>
    </source>
</evidence>
<proteinExistence type="inferred from homology"/>
<keyword evidence="6 9" id="KW-1133">Transmembrane helix</keyword>
<dbReference type="PANTHER" id="PTHR34979">
    <property type="entry name" value="INNER MEMBRANE PROTEIN YGAZ"/>
    <property type="match status" value="1"/>
</dbReference>
<evidence type="ECO:0000256" key="3">
    <source>
        <dbReference type="ARBA" id="ARBA00022448"/>
    </source>
</evidence>
<protein>
    <submittedName>
        <fullName evidence="10">AzlC family ABC transporter permease</fullName>
    </submittedName>
</protein>
<name>A0ABY3W6F4_9MICC</name>
<keyword evidence="5 9" id="KW-0812">Transmembrane</keyword>
<evidence type="ECO:0000256" key="4">
    <source>
        <dbReference type="ARBA" id="ARBA00022475"/>
    </source>
</evidence>
<evidence type="ECO:0000256" key="6">
    <source>
        <dbReference type="ARBA" id="ARBA00022989"/>
    </source>
</evidence>
<dbReference type="RefSeq" id="WP_241914024.1">
    <property type="nucleotide sequence ID" value="NZ_CP093326.1"/>
</dbReference>
<feature type="transmembrane region" description="Helical" evidence="9">
    <location>
        <begin position="12"/>
        <end position="35"/>
    </location>
</feature>
<dbReference type="InterPro" id="IPR011606">
    <property type="entry name" value="Brnchd-chn_aa_trnsp_permease"/>
</dbReference>
<dbReference type="EMBL" id="CP093326">
    <property type="protein sequence ID" value="UNK45869.1"/>
    <property type="molecule type" value="Genomic_DNA"/>
</dbReference>
<evidence type="ECO:0000256" key="8">
    <source>
        <dbReference type="SAM" id="MobiDB-lite"/>
    </source>
</evidence>
<dbReference type="PANTHER" id="PTHR34979:SF1">
    <property type="entry name" value="INNER MEMBRANE PROTEIN YGAZ"/>
    <property type="match status" value="1"/>
</dbReference>
<dbReference type="Proteomes" id="UP000829069">
    <property type="component" value="Chromosome"/>
</dbReference>
<feature type="transmembrane region" description="Helical" evidence="9">
    <location>
        <begin position="204"/>
        <end position="222"/>
    </location>
</feature>
<keyword evidence="4" id="KW-1003">Cell membrane</keyword>
<comment type="subcellular location">
    <subcellularLocation>
        <location evidence="1">Cell membrane</location>
        <topology evidence="1">Multi-pass membrane protein</topology>
    </subcellularLocation>
</comment>
<keyword evidence="11" id="KW-1185">Reference proteome</keyword>
<evidence type="ECO:0000256" key="7">
    <source>
        <dbReference type="ARBA" id="ARBA00023136"/>
    </source>
</evidence>
<comment type="similarity">
    <text evidence="2">Belongs to the AzlC family.</text>
</comment>
<gene>
    <name evidence="10" type="ORF">MNQ99_00305</name>
</gene>
<evidence type="ECO:0000313" key="10">
    <source>
        <dbReference type="EMBL" id="UNK45869.1"/>
    </source>
</evidence>
<feature type="transmembrane region" description="Helical" evidence="9">
    <location>
        <begin position="126"/>
        <end position="151"/>
    </location>
</feature>
<reference evidence="10 11" key="1">
    <citation type="submission" date="2022-03" db="EMBL/GenBank/DDBJ databases">
        <title>Isotopic signatures of nitrous oxide derived from detoxification processes.</title>
        <authorList>
            <person name="Behrendt U."/>
            <person name="Buchen C."/>
            <person name="Well R."/>
            <person name="Ulrich A."/>
            <person name="Rohe L."/>
            <person name="Kolb S."/>
            <person name="Schloter M."/>
            <person name="Horn M.A."/>
            <person name="Augustin J."/>
        </authorList>
    </citation>
    <scope>NUCLEOTIDE SEQUENCE [LARGE SCALE GENOMIC DNA]</scope>
    <source>
        <strain evidence="10 11">S4-C24</strain>
    </source>
</reference>
<feature type="transmembrane region" description="Helical" evidence="9">
    <location>
        <begin position="157"/>
        <end position="173"/>
    </location>
</feature>
<evidence type="ECO:0000256" key="1">
    <source>
        <dbReference type="ARBA" id="ARBA00004651"/>
    </source>
</evidence>
<sequence>MKFFQSPAVKVGLSISIATGLYGVSFGALSVTSGLDLWQTMALSLLLFSGGSQFAFIGVIGGGGTGVAAMTASALLGIRNGIYGMQMNALVSPRGWRRPLAAQVTIDESTATASGQEDPGEQRRGFWTAGVGIFLLWNLFTLVGALAGNALGDPKQWGLDGAAVAAFLALLWPRLKGKEPAAIAVVCALATLLAVPFVPSGVPILVAAGVAAAIGWFTHKPVPAGMAPDIEPYDEPYAGHDGSHTLAESERRAAGQDGGPADGADGKEAP</sequence>
<evidence type="ECO:0000313" key="11">
    <source>
        <dbReference type="Proteomes" id="UP000829069"/>
    </source>
</evidence>
<dbReference type="Pfam" id="PF03591">
    <property type="entry name" value="AzlC"/>
    <property type="match status" value="1"/>
</dbReference>